<feature type="compositionally biased region" description="Low complexity" evidence="10">
    <location>
        <begin position="38"/>
        <end position="48"/>
    </location>
</feature>
<name>A0A9P4J780_9PEZI</name>
<dbReference type="GO" id="GO:0000976">
    <property type="term" value="F:transcription cis-regulatory region binding"/>
    <property type="evidence" value="ECO:0007669"/>
    <property type="project" value="InterPro"/>
</dbReference>
<evidence type="ECO:0000313" key="13">
    <source>
        <dbReference type="Proteomes" id="UP000799439"/>
    </source>
</evidence>
<feature type="region of interest" description="Disordered" evidence="10">
    <location>
        <begin position="30"/>
        <end position="92"/>
    </location>
</feature>
<feature type="compositionally biased region" description="Polar residues" evidence="10">
    <location>
        <begin position="58"/>
        <end position="67"/>
    </location>
</feature>
<accession>A0A9P4J780</accession>
<dbReference type="InterPro" id="IPR004827">
    <property type="entry name" value="bZIP"/>
</dbReference>
<protein>
    <recommendedName>
        <fullName evidence="8">Putative transcription factor kapC</fullName>
    </recommendedName>
</protein>
<keyword evidence="9" id="KW-0175">Coiled coil</keyword>
<dbReference type="Gene3D" id="1.20.5.170">
    <property type="match status" value="1"/>
</dbReference>
<feature type="region of interest" description="Disordered" evidence="10">
    <location>
        <begin position="180"/>
        <end position="250"/>
    </location>
</feature>
<keyword evidence="5" id="KW-0238">DNA-binding</keyword>
<keyword evidence="7" id="KW-0539">Nucleus</keyword>
<comment type="function">
    <text evidence="1">Putative transcription factor.</text>
</comment>
<comment type="subcellular location">
    <subcellularLocation>
        <location evidence="2">Nucleus</location>
    </subcellularLocation>
</comment>
<comment type="similarity">
    <text evidence="3">Belongs to the bZIP family.</text>
</comment>
<dbReference type="PROSITE" id="PS00036">
    <property type="entry name" value="BZIP_BASIC"/>
    <property type="match status" value="1"/>
</dbReference>
<gene>
    <name evidence="12" type="ORF">K461DRAFT_114677</name>
</gene>
<dbReference type="EMBL" id="ML996084">
    <property type="protein sequence ID" value="KAF2153693.1"/>
    <property type="molecule type" value="Genomic_DNA"/>
</dbReference>
<dbReference type="SUPFAM" id="SSF57959">
    <property type="entry name" value="Leucine zipper domain"/>
    <property type="match status" value="1"/>
</dbReference>
<evidence type="ECO:0000256" key="1">
    <source>
        <dbReference type="ARBA" id="ARBA00004049"/>
    </source>
</evidence>
<dbReference type="SMART" id="SM00338">
    <property type="entry name" value="BRLZ"/>
    <property type="match status" value="1"/>
</dbReference>
<dbReference type="PANTHER" id="PTHR40621:SF11">
    <property type="entry name" value="TRANSCRIPTION FACTOR KAPC-RELATED"/>
    <property type="match status" value="1"/>
</dbReference>
<dbReference type="OrthoDB" id="2593073at2759"/>
<evidence type="ECO:0000256" key="3">
    <source>
        <dbReference type="ARBA" id="ARBA00007163"/>
    </source>
</evidence>
<evidence type="ECO:0000313" key="12">
    <source>
        <dbReference type="EMBL" id="KAF2153693.1"/>
    </source>
</evidence>
<keyword evidence="13" id="KW-1185">Reference proteome</keyword>
<comment type="caution">
    <text evidence="12">The sequence shown here is derived from an EMBL/GenBank/DDBJ whole genome shotgun (WGS) entry which is preliminary data.</text>
</comment>
<dbReference type="Pfam" id="PF00170">
    <property type="entry name" value="bZIP_1"/>
    <property type="match status" value="1"/>
</dbReference>
<dbReference type="GO" id="GO:0001228">
    <property type="term" value="F:DNA-binding transcription activator activity, RNA polymerase II-specific"/>
    <property type="evidence" value="ECO:0007669"/>
    <property type="project" value="TreeGrafter"/>
</dbReference>
<dbReference type="InterPro" id="IPR050936">
    <property type="entry name" value="AP-1-like"/>
</dbReference>
<proteinExistence type="inferred from homology"/>
<evidence type="ECO:0000259" key="11">
    <source>
        <dbReference type="PROSITE" id="PS00036"/>
    </source>
</evidence>
<keyword evidence="4" id="KW-0805">Transcription regulation</keyword>
<evidence type="ECO:0000256" key="9">
    <source>
        <dbReference type="SAM" id="Coils"/>
    </source>
</evidence>
<reference evidence="12" key="1">
    <citation type="journal article" date="2020" name="Stud. Mycol.">
        <title>101 Dothideomycetes genomes: a test case for predicting lifestyles and emergence of pathogens.</title>
        <authorList>
            <person name="Haridas S."/>
            <person name="Albert R."/>
            <person name="Binder M."/>
            <person name="Bloem J."/>
            <person name="Labutti K."/>
            <person name="Salamov A."/>
            <person name="Andreopoulos B."/>
            <person name="Baker S."/>
            <person name="Barry K."/>
            <person name="Bills G."/>
            <person name="Bluhm B."/>
            <person name="Cannon C."/>
            <person name="Castanera R."/>
            <person name="Culley D."/>
            <person name="Daum C."/>
            <person name="Ezra D."/>
            <person name="Gonzalez J."/>
            <person name="Henrissat B."/>
            <person name="Kuo A."/>
            <person name="Liang C."/>
            <person name="Lipzen A."/>
            <person name="Lutzoni F."/>
            <person name="Magnuson J."/>
            <person name="Mondo S."/>
            <person name="Nolan M."/>
            <person name="Ohm R."/>
            <person name="Pangilinan J."/>
            <person name="Park H.-J."/>
            <person name="Ramirez L."/>
            <person name="Alfaro M."/>
            <person name="Sun H."/>
            <person name="Tritt A."/>
            <person name="Yoshinaga Y."/>
            <person name="Zwiers L.-H."/>
            <person name="Turgeon B."/>
            <person name="Goodwin S."/>
            <person name="Spatafora J."/>
            <person name="Crous P."/>
            <person name="Grigoriev I."/>
        </authorList>
    </citation>
    <scope>NUCLEOTIDE SEQUENCE</scope>
    <source>
        <strain evidence="12">CBS 260.36</strain>
    </source>
</reference>
<evidence type="ECO:0000256" key="8">
    <source>
        <dbReference type="ARBA" id="ARBA00044067"/>
    </source>
</evidence>
<evidence type="ECO:0000256" key="7">
    <source>
        <dbReference type="ARBA" id="ARBA00023242"/>
    </source>
</evidence>
<dbReference type="InterPro" id="IPR046347">
    <property type="entry name" value="bZIP_sf"/>
</dbReference>
<dbReference type="Proteomes" id="UP000799439">
    <property type="component" value="Unassembled WGS sequence"/>
</dbReference>
<evidence type="ECO:0000256" key="4">
    <source>
        <dbReference type="ARBA" id="ARBA00023015"/>
    </source>
</evidence>
<feature type="domain" description="BZIP" evidence="11">
    <location>
        <begin position="118"/>
        <end position="133"/>
    </location>
</feature>
<dbReference type="AlphaFoldDB" id="A0A9P4J780"/>
<evidence type="ECO:0000256" key="5">
    <source>
        <dbReference type="ARBA" id="ARBA00023125"/>
    </source>
</evidence>
<evidence type="ECO:0000256" key="2">
    <source>
        <dbReference type="ARBA" id="ARBA00004123"/>
    </source>
</evidence>
<feature type="coiled-coil region" evidence="9">
    <location>
        <begin position="134"/>
        <end position="161"/>
    </location>
</feature>
<evidence type="ECO:0000256" key="10">
    <source>
        <dbReference type="SAM" id="MobiDB-lite"/>
    </source>
</evidence>
<dbReference type="PANTHER" id="PTHR40621">
    <property type="entry name" value="TRANSCRIPTION FACTOR KAPC-RELATED"/>
    <property type="match status" value="1"/>
</dbReference>
<sequence length="269" mass="29362">MPAPTSRQVHDTIPVLHTALLTTSQDLRDRLLAAHTGQQPQDPDAAQQSIPPLPYPTDSRQPPTTDGQIDPSIGGSDTNQHRSPPNYDMGGIMQDSALLDAQKNAAAAAGRRELSTTKRAAQNRAAQRAFRQRKEAYITKLEKQVQDYHAMEEEFKQLQHENYELREYILSLQSRLLESSAELPPPPSRVHLGQPGHHQRSPHSVEPHRMDIDPQTQGHISQSQPAPTASMAGPTQPAEDGITQAAVEQLQAAAAEAGELGVSDSKAET</sequence>
<dbReference type="GO" id="GO:0090575">
    <property type="term" value="C:RNA polymerase II transcription regulator complex"/>
    <property type="evidence" value="ECO:0007669"/>
    <property type="project" value="TreeGrafter"/>
</dbReference>
<feature type="compositionally biased region" description="Basic and acidic residues" evidence="10">
    <location>
        <begin position="203"/>
        <end position="212"/>
    </location>
</feature>
<evidence type="ECO:0000256" key="6">
    <source>
        <dbReference type="ARBA" id="ARBA00023163"/>
    </source>
</evidence>
<feature type="compositionally biased region" description="Polar residues" evidence="10">
    <location>
        <begin position="214"/>
        <end position="227"/>
    </location>
</feature>
<keyword evidence="6" id="KW-0804">Transcription</keyword>
<organism evidence="12 13">
    <name type="scientific">Myriangium duriaei CBS 260.36</name>
    <dbReference type="NCBI Taxonomy" id="1168546"/>
    <lineage>
        <taxon>Eukaryota</taxon>
        <taxon>Fungi</taxon>
        <taxon>Dikarya</taxon>
        <taxon>Ascomycota</taxon>
        <taxon>Pezizomycotina</taxon>
        <taxon>Dothideomycetes</taxon>
        <taxon>Dothideomycetidae</taxon>
        <taxon>Myriangiales</taxon>
        <taxon>Myriangiaceae</taxon>
        <taxon>Myriangium</taxon>
    </lineage>
</organism>